<dbReference type="EMBL" id="JAGINP010000026">
    <property type="protein sequence ID" value="MBP2295967.1"/>
    <property type="molecule type" value="Genomic_DNA"/>
</dbReference>
<protein>
    <recommendedName>
        <fullName evidence="3">SapC protein</fullName>
    </recommendedName>
</protein>
<evidence type="ECO:0008006" key="3">
    <source>
        <dbReference type="Google" id="ProtNLM"/>
    </source>
</evidence>
<gene>
    <name evidence="1" type="ORF">J2851_005782</name>
</gene>
<name>A0ABS4STS6_9PROT</name>
<evidence type="ECO:0000313" key="1">
    <source>
        <dbReference type="EMBL" id="MBP2295967.1"/>
    </source>
</evidence>
<proteinExistence type="predicted"/>
<dbReference type="RefSeq" id="WP_209770646.1">
    <property type="nucleotide sequence ID" value="NZ_JAGINP010000026.1"/>
</dbReference>
<keyword evidence="2" id="KW-1185">Reference proteome</keyword>
<evidence type="ECO:0000313" key="2">
    <source>
        <dbReference type="Proteomes" id="UP000781958"/>
    </source>
</evidence>
<comment type="caution">
    <text evidence="1">The sequence shown here is derived from an EMBL/GenBank/DDBJ whole genome shotgun (WGS) entry which is preliminary data.</text>
</comment>
<dbReference type="Proteomes" id="UP000781958">
    <property type="component" value="Unassembled WGS sequence"/>
</dbReference>
<reference evidence="1 2" key="1">
    <citation type="submission" date="2021-03" db="EMBL/GenBank/DDBJ databases">
        <title>Genomic Encyclopedia of Type Strains, Phase III (KMG-III): the genomes of soil and plant-associated and newly described type strains.</title>
        <authorList>
            <person name="Whitman W."/>
        </authorList>
    </citation>
    <scope>NUCLEOTIDE SEQUENCE [LARGE SCALE GENOMIC DNA]</scope>
    <source>
        <strain evidence="1 2">IMMIB AFH-6</strain>
    </source>
</reference>
<sequence length="195" mass="21402">MVGFYRVVDFNSPQEARASAEDWNGIILLPLIDPASAGGKWLSSPEGRRVLSFKTGTDILIIYPNAENNIDFVALSNGLCEAFAEHGHDLRRVHPEPAVLIIENGLEKCTVVRLCRPDGLANMKEADLVRRGMIRIIDGLINGSGTAALLKAEAEFVDFFMSIENAAPLFANFARKISGMKVEALFRSALDWLKA</sequence>
<organism evidence="1 2">
    <name type="scientific">Azospirillum rugosum</name>
    <dbReference type="NCBI Taxonomy" id="416170"/>
    <lineage>
        <taxon>Bacteria</taxon>
        <taxon>Pseudomonadati</taxon>
        <taxon>Pseudomonadota</taxon>
        <taxon>Alphaproteobacteria</taxon>
        <taxon>Rhodospirillales</taxon>
        <taxon>Azospirillaceae</taxon>
        <taxon>Azospirillum</taxon>
    </lineage>
</organism>
<accession>A0ABS4STS6</accession>